<sequence length="24" mass="2883">MKHPNILPLFLHTHLLELDQCKKN</sequence>
<proteinExistence type="predicted"/>
<reference evidence="2" key="1">
    <citation type="submission" date="2013-03" db="EMBL/GenBank/DDBJ databases">
        <title>The Genome Sequence of Anopheles minimus MINIMUS1.</title>
        <authorList>
            <consortium name="The Broad Institute Genomics Platform"/>
            <person name="Neafsey D.E."/>
            <person name="Walton C."/>
            <person name="Walker B."/>
            <person name="Young S.K."/>
            <person name="Zeng Q."/>
            <person name="Gargeya S."/>
            <person name="Fitzgerald M."/>
            <person name="Haas B."/>
            <person name="Abouelleil A."/>
            <person name="Allen A.W."/>
            <person name="Alvarado L."/>
            <person name="Arachchi H.M."/>
            <person name="Berlin A.M."/>
            <person name="Chapman S.B."/>
            <person name="Gainer-Dewar J."/>
            <person name="Goldberg J."/>
            <person name="Griggs A."/>
            <person name="Gujja S."/>
            <person name="Hansen M."/>
            <person name="Howarth C."/>
            <person name="Imamovic A."/>
            <person name="Ireland A."/>
            <person name="Larimer J."/>
            <person name="McCowan C."/>
            <person name="Murphy C."/>
            <person name="Pearson M."/>
            <person name="Poon T.W."/>
            <person name="Priest M."/>
            <person name="Roberts A."/>
            <person name="Saif S."/>
            <person name="Shea T."/>
            <person name="Sisk P."/>
            <person name="Sykes S."/>
            <person name="Wortman J."/>
            <person name="Nusbaum C."/>
            <person name="Birren B."/>
        </authorList>
    </citation>
    <scope>NUCLEOTIDE SEQUENCE [LARGE SCALE GENOMIC DNA]</scope>
    <source>
        <strain evidence="2">MINIMUS1</strain>
    </source>
</reference>
<reference evidence="1" key="2">
    <citation type="submission" date="2020-05" db="UniProtKB">
        <authorList>
            <consortium name="EnsemblMetazoa"/>
        </authorList>
    </citation>
    <scope>IDENTIFICATION</scope>
    <source>
        <strain evidence="1">MINIMUS1</strain>
    </source>
</reference>
<evidence type="ECO:0000313" key="2">
    <source>
        <dbReference type="Proteomes" id="UP000075920"/>
    </source>
</evidence>
<dbReference type="VEuPathDB" id="VectorBase:AMIN014067"/>
<dbReference type="AlphaFoldDB" id="A0A182WMV7"/>
<protein>
    <submittedName>
        <fullName evidence="1">Uncharacterized protein</fullName>
    </submittedName>
</protein>
<organism evidence="1 2">
    <name type="scientific">Anopheles minimus</name>
    <dbReference type="NCBI Taxonomy" id="112268"/>
    <lineage>
        <taxon>Eukaryota</taxon>
        <taxon>Metazoa</taxon>
        <taxon>Ecdysozoa</taxon>
        <taxon>Arthropoda</taxon>
        <taxon>Hexapoda</taxon>
        <taxon>Insecta</taxon>
        <taxon>Pterygota</taxon>
        <taxon>Neoptera</taxon>
        <taxon>Endopterygota</taxon>
        <taxon>Diptera</taxon>
        <taxon>Nematocera</taxon>
        <taxon>Culicoidea</taxon>
        <taxon>Culicidae</taxon>
        <taxon>Anophelinae</taxon>
        <taxon>Anopheles</taxon>
    </lineage>
</organism>
<dbReference type="EnsemblMetazoa" id="AMIN014067-RA">
    <property type="protein sequence ID" value="AMIN014067-PA"/>
    <property type="gene ID" value="AMIN014067"/>
</dbReference>
<evidence type="ECO:0000313" key="1">
    <source>
        <dbReference type="EnsemblMetazoa" id="AMIN014067-PA"/>
    </source>
</evidence>
<dbReference type="Proteomes" id="UP000075920">
    <property type="component" value="Unassembled WGS sequence"/>
</dbReference>
<name>A0A182WMV7_9DIPT</name>
<accession>A0A182WMV7</accession>
<keyword evidence="2" id="KW-1185">Reference proteome</keyword>